<dbReference type="Proteomes" id="UP000249046">
    <property type="component" value="Unassembled WGS sequence"/>
</dbReference>
<evidence type="ECO:0000256" key="4">
    <source>
        <dbReference type="ARBA" id="ARBA00022840"/>
    </source>
</evidence>
<dbReference type="SUPFAM" id="SSF48452">
    <property type="entry name" value="TPR-like"/>
    <property type="match status" value="1"/>
</dbReference>
<feature type="compositionally biased region" description="Polar residues" evidence="6">
    <location>
        <begin position="278"/>
        <end position="287"/>
    </location>
</feature>
<dbReference type="GO" id="GO:0005524">
    <property type="term" value="F:ATP binding"/>
    <property type="evidence" value="ECO:0007669"/>
    <property type="project" value="UniProtKB-UniRule"/>
</dbReference>
<comment type="caution">
    <text evidence="9">The sequence shown here is derived from an EMBL/GenBank/DDBJ whole genome shotgun (WGS) entry which is preliminary data.</text>
</comment>
<evidence type="ECO:0000256" key="6">
    <source>
        <dbReference type="SAM" id="MobiDB-lite"/>
    </source>
</evidence>
<dbReference type="SMART" id="SM00220">
    <property type="entry name" value="S_TKc"/>
    <property type="match status" value="1"/>
</dbReference>
<feature type="binding site" evidence="5">
    <location>
        <position position="108"/>
    </location>
    <ligand>
        <name>ATP</name>
        <dbReference type="ChEBI" id="CHEBI:30616"/>
    </ligand>
</feature>
<evidence type="ECO:0000256" key="1">
    <source>
        <dbReference type="ARBA" id="ARBA00022679"/>
    </source>
</evidence>
<dbReference type="SUPFAM" id="SSF56112">
    <property type="entry name" value="Protein kinase-like (PK-like)"/>
    <property type="match status" value="1"/>
</dbReference>
<reference evidence="9 10" key="1">
    <citation type="submission" date="2017-08" db="EMBL/GenBank/DDBJ databases">
        <title>Infants hospitalized years apart are colonized by the same room-sourced microbial strains.</title>
        <authorList>
            <person name="Brooks B."/>
            <person name="Olm M.R."/>
            <person name="Firek B.A."/>
            <person name="Baker R."/>
            <person name="Thomas B.C."/>
            <person name="Morowitz M.J."/>
            <person name="Banfield J.F."/>
        </authorList>
    </citation>
    <scope>NUCLEOTIDE SEQUENCE [LARGE SCALE GENOMIC DNA]</scope>
    <source>
        <strain evidence="9">S2_005_003_R2_42</strain>
    </source>
</reference>
<evidence type="ECO:0000256" key="3">
    <source>
        <dbReference type="ARBA" id="ARBA00022777"/>
    </source>
</evidence>
<dbReference type="InterPro" id="IPR011009">
    <property type="entry name" value="Kinase-like_dom_sf"/>
</dbReference>
<feature type="transmembrane region" description="Helical" evidence="7">
    <location>
        <begin position="359"/>
        <end position="379"/>
    </location>
</feature>
<keyword evidence="7" id="KW-1133">Transmembrane helix</keyword>
<dbReference type="InterPro" id="IPR008271">
    <property type="entry name" value="Ser/Thr_kinase_AS"/>
</dbReference>
<sequence length="914" mass="99871">MNASERTRWRRRLRDEFHRLLELAPEARRIRYALLAQEDARLEAEVRRLVGIALEGDALEDEDAAHRHAVGEIVAGRFRLVRALGAGGMGEVFLAERCDEVDRPVALKFVRHVAALTTRRSRREVRILARLSHPNIAGFVDAGVTETGEPWFAMDYVDGVDIRDHCRRRLPALADRIRLLAKVCEAVHFAHSAMVLHRDLKPANIMVDAHGEPVLLDFGIGKLLDEANANETVLVPLTPGYASPEQMRGEIATTLSDVYQLGLIAQDLLGDAVPAASHAQSTRSGDASTEDATRAPVRRLPRDLRRIIAKATRPEPRDRYDSARALADDLLRWADGLPVLAHEGSLGYRMLKRIRRHPIATATIAILVAGLVATSLFAIDRAASEARQRRIVEQERNHAATTIAFLRDVFRSGDPQNNEAADVRARDLLTAAAAKLNARSDLDEATRGLLLTELAQTFAGFGMHEDAARYARVAIDLLRAGADAQRVTYFAAVNAYFVACERLGRYADIVALTDEVAPIAAQHEDGFAAATWLMRARARSGLGEQQAALHDVDRALAWYERSPDTPAAELAPALELAGFLRLNGGDARAAIPLLERAGAVFAAGGSDSRERALNRRFHVAVARVSLGDCAGQIAPLREIAAGMRSTLGPLHQSTLIATNQIAQCEAWLGHYAAAAALSAEVRDAVGRLETFNPDQRALIEMTRFKIALYAGDTTPDLRELSSRVEALRRESGPTKLVARARWMLGELRLQRADFDGARIDLRVALEETTGRVGVGPSAELGEIEDSLARCALADGDTAAARRHITAAVRQFSDSLGPAAPATLRSRAHQAWIEWTATRNPAALDQLEAVRADLVAALGGAERPQVWQLDLLIDRLRTERGSPDDRSGRRVRALEGLEAARGAAPSRHAWLTTFS</sequence>
<evidence type="ECO:0000256" key="2">
    <source>
        <dbReference type="ARBA" id="ARBA00022741"/>
    </source>
</evidence>
<dbReference type="InterPro" id="IPR011990">
    <property type="entry name" value="TPR-like_helical_dom_sf"/>
</dbReference>
<dbReference type="InterPro" id="IPR017441">
    <property type="entry name" value="Protein_kinase_ATP_BS"/>
</dbReference>
<name>A0A2W5K6F7_9GAMM</name>
<dbReference type="Pfam" id="PF00069">
    <property type="entry name" value="Pkinase"/>
    <property type="match status" value="1"/>
</dbReference>
<dbReference type="PANTHER" id="PTHR43289">
    <property type="entry name" value="MITOGEN-ACTIVATED PROTEIN KINASE KINASE KINASE 20-RELATED"/>
    <property type="match status" value="1"/>
</dbReference>
<keyword evidence="1" id="KW-0808">Transferase</keyword>
<dbReference type="Gene3D" id="1.25.40.10">
    <property type="entry name" value="Tetratricopeptide repeat domain"/>
    <property type="match status" value="1"/>
</dbReference>
<dbReference type="Gene3D" id="1.10.510.10">
    <property type="entry name" value="Transferase(Phosphotransferase) domain 1"/>
    <property type="match status" value="1"/>
</dbReference>
<dbReference type="InterPro" id="IPR000719">
    <property type="entry name" value="Prot_kinase_dom"/>
</dbReference>
<dbReference type="CDD" id="cd14014">
    <property type="entry name" value="STKc_PknB_like"/>
    <property type="match status" value="1"/>
</dbReference>
<keyword evidence="3" id="KW-0418">Kinase</keyword>
<evidence type="ECO:0000259" key="8">
    <source>
        <dbReference type="PROSITE" id="PS50011"/>
    </source>
</evidence>
<proteinExistence type="predicted"/>
<evidence type="ECO:0000256" key="5">
    <source>
        <dbReference type="PROSITE-ProRule" id="PRU10141"/>
    </source>
</evidence>
<gene>
    <name evidence="9" type="ORF">DI564_14910</name>
</gene>
<keyword evidence="4 5" id="KW-0067">ATP-binding</keyword>
<dbReference type="AlphaFoldDB" id="A0A2W5K6F7"/>
<keyword evidence="7" id="KW-0472">Membrane</keyword>
<protein>
    <recommendedName>
        <fullName evidence="8">Protein kinase domain-containing protein</fullName>
    </recommendedName>
</protein>
<keyword evidence="7" id="KW-0812">Transmembrane</keyword>
<dbReference type="PROSITE" id="PS50011">
    <property type="entry name" value="PROTEIN_KINASE_DOM"/>
    <property type="match status" value="1"/>
</dbReference>
<organism evidence="9 10">
    <name type="scientific">Rhodanobacter denitrificans</name>
    <dbReference type="NCBI Taxonomy" id="666685"/>
    <lineage>
        <taxon>Bacteria</taxon>
        <taxon>Pseudomonadati</taxon>
        <taxon>Pseudomonadota</taxon>
        <taxon>Gammaproteobacteria</taxon>
        <taxon>Lysobacterales</taxon>
        <taxon>Rhodanobacteraceae</taxon>
        <taxon>Rhodanobacter</taxon>
    </lineage>
</organism>
<evidence type="ECO:0000256" key="7">
    <source>
        <dbReference type="SAM" id="Phobius"/>
    </source>
</evidence>
<dbReference type="PANTHER" id="PTHR43289:SF34">
    <property type="entry name" value="SERINE_THREONINE-PROTEIN KINASE YBDM-RELATED"/>
    <property type="match status" value="1"/>
</dbReference>
<dbReference type="Gene3D" id="3.30.200.20">
    <property type="entry name" value="Phosphorylase Kinase, domain 1"/>
    <property type="match status" value="1"/>
</dbReference>
<dbReference type="PROSITE" id="PS00107">
    <property type="entry name" value="PROTEIN_KINASE_ATP"/>
    <property type="match status" value="1"/>
</dbReference>
<dbReference type="GO" id="GO:0004674">
    <property type="term" value="F:protein serine/threonine kinase activity"/>
    <property type="evidence" value="ECO:0007669"/>
    <property type="project" value="TreeGrafter"/>
</dbReference>
<keyword evidence="2 5" id="KW-0547">Nucleotide-binding</keyword>
<accession>A0A2W5K6F7</accession>
<dbReference type="PROSITE" id="PS00108">
    <property type="entry name" value="PROTEIN_KINASE_ST"/>
    <property type="match status" value="1"/>
</dbReference>
<evidence type="ECO:0000313" key="9">
    <source>
        <dbReference type="EMBL" id="PZQ11194.1"/>
    </source>
</evidence>
<feature type="region of interest" description="Disordered" evidence="6">
    <location>
        <begin position="275"/>
        <end position="296"/>
    </location>
</feature>
<evidence type="ECO:0000313" key="10">
    <source>
        <dbReference type="Proteomes" id="UP000249046"/>
    </source>
</evidence>
<feature type="domain" description="Protein kinase" evidence="8">
    <location>
        <begin position="78"/>
        <end position="331"/>
    </location>
</feature>
<dbReference type="EMBL" id="QFPO01000017">
    <property type="protein sequence ID" value="PZQ11194.1"/>
    <property type="molecule type" value="Genomic_DNA"/>
</dbReference>